<dbReference type="GO" id="GO:0016787">
    <property type="term" value="F:hydrolase activity"/>
    <property type="evidence" value="ECO:0007669"/>
    <property type="project" value="UniProtKB-KW"/>
</dbReference>
<dbReference type="InterPro" id="IPR052247">
    <property type="entry name" value="Meiotic_Crossover_Helicase"/>
</dbReference>
<evidence type="ECO:0000259" key="2">
    <source>
        <dbReference type="PROSITE" id="PS51192"/>
    </source>
</evidence>
<keyword evidence="3" id="KW-0378">Hydrolase</keyword>
<organism evidence="3 4">
    <name type="scientific">Phycomyces blakesleeanus</name>
    <dbReference type="NCBI Taxonomy" id="4837"/>
    <lineage>
        <taxon>Eukaryota</taxon>
        <taxon>Fungi</taxon>
        <taxon>Fungi incertae sedis</taxon>
        <taxon>Mucoromycota</taxon>
        <taxon>Mucoromycotina</taxon>
        <taxon>Mucoromycetes</taxon>
        <taxon>Mucorales</taxon>
        <taxon>Phycomycetaceae</taxon>
        <taxon>Phycomyces</taxon>
    </lineage>
</organism>
<sequence length="209" mass="23629">MWNNQRFSHLPGHTEQPASGQNNPNVTQEYDQLSGPYDTVDQWLAQEEELLDEPNLTSIQPHPLLYIQSQPIQPAYNLSESTNQNPQTPSVKGITLCPTSEIPNPYRSLFPFGLFNAVQSASLEIAYHRDDNLVVSAPTGSGKTVIMELAMLRTILSSRTEVKIIYMAPTKSLCSERTKDWTNKFSQFGITCRIYTSNIDRSFELNIFL</sequence>
<dbReference type="InterPro" id="IPR027417">
    <property type="entry name" value="P-loop_NTPase"/>
</dbReference>
<dbReference type="Proteomes" id="UP001448207">
    <property type="component" value="Unassembled WGS sequence"/>
</dbReference>
<dbReference type="PROSITE" id="PS51192">
    <property type="entry name" value="HELICASE_ATP_BIND_1"/>
    <property type="match status" value="1"/>
</dbReference>
<feature type="domain" description="Helicase ATP-binding" evidence="2">
    <location>
        <begin position="124"/>
        <end position="209"/>
    </location>
</feature>
<feature type="region of interest" description="Disordered" evidence="1">
    <location>
        <begin position="1"/>
        <end position="33"/>
    </location>
</feature>
<evidence type="ECO:0000256" key="1">
    <source>
        <dbReference type="SAM" id="MobiDB-lite"/>
    </source>
</evidence>
<dbReference type="InterPro" id="IPR014001">
    <property type="entry name" value="Helicase_ATP-bd"/>
</dbReference>
<comment type="caution">
    <text evidence="3">The sequence shown here is derived from an EMBL/GenBank/DDBJ whole genome shotgun (WGS) entry which is preliminary data.</text>
</comment>
<evidence type="ECO:0000313" key="4">
    <source>
        <dbReference type="Proteomes" id="UP001448207"/>
    </source>
</evidence>
<dbReference type="PANTHER" id="PTHR47835:SF3">
    <property type="entry name" value="HELICASE FOR MEIOSIS 1"/>
    <property type="match status" value="1"/>
</dbReference>
<dbReference type="Pfam" id="PF00270">
    <property type="entry name" value="DEAD"/>
    <property type="match status" value="1"/>
</dbReference>
<protein>
    <submittedName>
        <fullName evidence="3">P-loop containing nucleoside triphosphate hydrolase protein</fullName>
    </submittedName>
</protein>
<accession>A0ABR3AYG6</accession>
<gene>
    <name evidence="3" type="ORF">J3Q64DRAFT_1116648</name>
</gene>
<dbReference type="Gene3D" id="3.40.50.300">
    <property type="entry name" value="P-loop containing nucleotide triphosphate hydrolases"/>
    <property type="match status" value="1"/>
</dbReference>
<feature type="compositionally biased region" description="Polar residues" evidence="1">
    <location>
        <begin position="16"/>
        <end position="31"/>
    </location>
</feature>
<proteinExistence type="predicted"/>
<name>A0ABR3AYG6_PHYBL</name>
<dbReference type="InterPro" id="IPR011545">
    <property type="entry name" value="DEAD/DEAH_box_helicase_dom"/>
</dbReference>
<dbReference type="EMBL" id="JBCLYO010000011">
    <property type="protein sequence ID" value="KAL0085169.1"/>
    <property type="molecule type" value="Genomic_DNA"/>
</dbReference>
<reference evidence="3 4" key="1">
    <citation type="submission" date="2024-04" db="EMBL/GenBank/DDBJ databases">
        <title>Symmetric and asymmetric DNA N6-adenine methylation regulates different biological responses in Mucorales.</title>
        <authorList>
            <consortium name="Lawrence Berkeley National Laboratory"/>
            <person name="Lax C."/>
            <person name="Mondo S.J."/>
            <person name="Osorio-Concepcion M."/>
            <person name="Muszewska A."/>
            <person name="Corrochano-Luque M."/>
            <person name="Gutierrez G."/>
            <person name="Riley R."/>
            <person name="Lipzen A."/>
            <person name="Guo J."/>
            <person name="Hundley H."/>
            <person name="Amirebrahimi M."/>
            <person name="Ng V."/>
            <person name="Lorenzo-Gutierrez D."/>
            <person name="Binder U."/>
            <person name="Yang J."/>
            <person name="Song Y."/>
            <person name="Canovas D."/>
            <person name="Navarro E."/>
            <person name="Freitag M."/>
            <person name="Gabaldon T."/>
            <person name="Grigoriev I.V."/>
            <person name="Corrochano L.M."/>
            <person name="Nicolas F.E."/>
            <person name="Garre V."/>
        </authorList>
    </citation>
    <scope>NUCLEOTIDE SEQUENCE [LARGE SCALE GENOMIC DNA]</scope>
    <source>
        <strain evidence="3 4">L51</strain>
    </source>
</reference>
<dbReference type="PANTHER" id="PTHR47835">
    <property type="entry name" value="HFM1, ATP DEPENDENT DNA HELICASE HOMOLOG"/>
    <property type="match status" value="1"/>
</dbReference>
<keyword evidence="4" id="KW-1185">Reference proteome</keyword>
<dbReference type="SUPFAM" id="SSF52540">
    <property type="entry name" value="P-loop containing nucleoside triphosphate hydrolases"/>
    <property type="match status" value="1"/>
</dbReference>
<evidence type="ECO:0000313" key="3">
    <source>
        <dbReference type="EMBL" id="KAL0085169.1"/>
    </source>
</evidence>